<keyword evidence="1 2" id="KW-0732">Signal</keyword>
<evidence type="ECO:0000256" key="2">
    <source>
        <dbReference type="SAM" id="SignalP"/>
    </source>
</evidence>
<evidence type="ECO:0000259" key="3">
    <source>
        <dbReference type="SMART" id="SM00062"/>
    </source>
</evidence>
<dbReference type="Pfam" id="PF00497">
    <property type="entry name" value="SBP_bac_3"/>
    <property type="match status" value="1"/>
</dbReference>
<protein>
    <submittedName>
        <fullName evidence="4">Transporter substrate-binding domain-containing protein</fullName>
    </submittedName>
</protein>
<gene>
    <name evidence="4" type="ORF">J5Y06_01995</name>
</gene>
<evidence type="ECO:0000313" key="4">
    <source>
        <dbReference type="EMBL" id="MBP0437422.1"/>
    </source>
</evidence>
<accession>A0A8J7UJK4</accession>
<name>A0A8J7UJK4_9HYPH</name>
<dbReference type="SMART" id="SM00062">
    <property type="entry name" value="PBPb"/>
    <property type="match status" value="1"/>
</dbReference>
<evidence type="ECO:0000256" key="1">
    <source>
        <dbReference type="ARBA" id="ARBA00022729"/>
    </source>
</evidence>
<feature type="chain" id="PRO_5035244425" evidence="2">
    <location>
        <begin position="24"/>
        <end position="279"/>
    </location>
</feature>
<sequence>MLRTFARSFLLCCGLLAGAPGFAAEPILPNLWDPKERMPKPDLGEVERLRFITTTEFPPFNFIDETGRLSGFHVDLARAICAELAITERCQIQALPWDEHRQALEDGEGEALLAGLAVTEENRRTLAFSRPYMVFPARFMAQRTDLVEPTAENLAGRTVGVMTGSAHERMLRDLFPGVTVQGFDDFEAMLAAVQTGMIPLAFGDGMQISFWLGESESANCCSFVGGPFIAPEYLGQGLAVAVPLDQPVLRQAIDYALHQISAKGTFAELYLRYFPIGFF</sequence>
<dbReference type="PANTHER" id="PTHR35936">
    <property type="entry name" value="MEMBRANE-BOUND LYTIC MUREIN TRANSGLYCOSYLASE F"/>
    <property type="match status" value="1"/>
</dbReference>
<dbReference type="Gene3D" id="3.40.190.10">
    <property type="entry name" value="Periplasmic binding protein-like II"/>
    <property type="match status" value="2"/>
</dbReference>
<reference evidence="4" key="1">
    <citation type="submission" date="2021-03" db="EMBL/GenBank/DDBJ databases">
        <title>Genome sequencing and assembly of Tianweitania sediminis.</title>
        <authorList>
            <person name="Chhetri G."/>
        </authorList>
    </citation>
    <scope>NUCLEOTIDE SEQUENCE</scope>
    <source>
        <strain evidence="4">Z8</strain>
    </source>
</reference>
<keyword evidence="5" id="KW-1185">Reference proteome</keyword>
<organism evidence="4 5">
    <name type="scientific">Tianweitania sediminis</name>
    <dbReference type="NCBI Taxonomy" id="1502156"/>
    <lineage>
        <taxon>Bacteria</taxon>
        <taxon>Pseudomonadati</taxon>
        <taxon>Pseudomonadota</taxon>
        <taxon>Alphaproteobacteria</taxon>
        <taxon>Hyphomicrobiales</taxon>
        <taxon>Phyllobacteriaceae</taxon>
        <taxon>Tianweitania</taxon>
    </lineage>
</organism>
<dbReference type="SUPFAM" id="SSF53850">
    <property type="entry name" value="Periplasmic binding protein-like II"/>
    <property type="match status" value="1"/>
</dbReference>
<dbReference type="InterPro" id="IPR001638">
    <property type="entry name" value="Solute-binding_3/MltF_N"/>
</dbReference>
<feature type="signal peptide" evidence="2">
    <location>
        <begin position="1"/>
        <end position="23"/>
    </location>
</feature>
<feature type="domain" description="Solute-binding protein family 3/N-terminal" evidence="3">
    <location>
        <begin position="48"/>
        <end position="277"/>
    </location>
</feature>
<comment type="caution">
    <text evidence="4">The sequence shown here is derived from an EMBL/GenBank/DDBJ whole genome shotgun (WGS) entry which is preliminary data.</text>
</comment>
<evidence type="ECO:0000313" key="5">
    <source>
        <dbReference type="Proteomes" id="UP000666240"/>
    </source>
</evidence>
<dbReference type="PANTHER" id="PTHR35936:SF35">
    <property type="entry name" value="L-CYSTINE-BINDING PROTEIN TCYJ"/>
    <property type="match status" value="1"/>
</dbReference>
<dbReference type="Proteomes" id="UP000666240">
    <property type="component" value="Unassembled WGS sequence"/>
</dbReference>
<dbReference type="RefSeq" id="WP_209333431.1">
    <property type="nucleotide sequence ID" value="NZ_JAGIYY010000001.1"/>
</dbReference>
<proteinExistence type="predicted"/>
<dbReference type="AlphaFoldDB" id="A0A8J7UJK4"/>
<dbReference type="EMBL" id="JAGIYY010000001">
    <property type="protein sequence ID" value="MBP0437422.1"/>
    <property type="molecule type" value="Genomic_DNA"/>
</dbReference>